<keyword evidence="5" id="KW-1185">Reference proteome</keyword>
<dbReference type="GO" id="GO:0016020">
    <property type="term" value="C:membrane"/>
    <property type="evidence" value="ECO:0007669"/>
    <property type="project" value="InterPro"/>
</dbReference>
<organism evidence="4 5">
    <name type="scientific">Cotesia glomerata</name>
    <name type="common">Lepidopteran parasitic wasp</name>
    <name type="synonym">Apanteles glomeratus</name>
    <dbReference type="NCBI Taxonomy" id="32391"/>
    <lineage>
        <taxon>Eukaryota</taxon>
        <taxon>Metazoa</taxon>
        <taxon>Ecdysozoa</taxon>
        <taxon>Arthropoda</taxon>
        <taxon>Hexapoda</taxon>
        <taxon>Insecta</taxon>
        <taxon>Pterygota</taxon>
        <taxon>Neoptera</taxon>
        <taxon>Endopterygota</taxon>
        <taxon>Hymenoptera</taxon>
        <taxon>Apocrita</taxon>
        <taxon>Ichneumonoidea</taxon>
        <taxon>Braconidae</taxon>
        <taxon>Microgastrinae</taxon>
        <taxon>Cotesia</taxon>
    </lineage>
</organism>
<dbReference type="SUPFAM" id="SSF48208">
    <property type="entry name" value="Six-hairpin glycosidases"/>
    <property type="match status" value="1"/>
</dbReference>
<dbReference type="Pfam" id="PF04685">
    <property type="entry name" value="DUF608"/>
    <property type="match status" value="1"/>
</dbReference>
<dbReference type="InterPro" id="IPR024462">
    <property type="entry name" value="GH116_N"/>
</dbReference>
<sequence>MTEISNECKKVSQYGLIVPIDHKYPEQWKQTLRVRWREVLKLFGLGFRFRSYCSQVSQEGRIPLMDYSNLVNDRQIYGVPIGGIGTGSIGRGFNGEFCRYALIPGIYKYETALANQFIVTVRNTDGKTIYHQVLSPLSRGKYLSSWKWGFNGKNAKYTGLFPRAWTEYDIKELNVKLICRQISPVIPNNYKDSSLPCAAFIWEIINESNVDLDVSITFTFQSGMGGCSSIPGEKWTECFEYKNGVRGVMIHQELKGMPCTYAIASKASTTSDVDISRTLIFDPFGDGSELWELLERTGKLNTSATRLKSSPTLKHVGCAVCSSLRVQANNSREIEFCLAWDTPKVQFHFKLRQYLRYYTKYFNNDKETVVKEISHYTLMNYNSWEHDIYNWQRPVLDDIDLPDWYKSALFNELYYVVDGGTVWLRADETDKFKNSDPRNEYGRFAYLEGHEYRMYNTYDVHFYASFALAQLWPNLQASLQYDIHDAIQIEDSSLRTTFYDGTKSIRKAKGFVPHDIGDPDEEPFKMINAYPIHNICNWKDLNSKFILTSYRDFILTGNQDMLKDFWPSIKEVLEHSLAWDTDQDGLIENSGFPDQTYDTWVMNGPSAYCGSLWLAALCCSLEIAKIFDDTQFIKKYTEILKKGKDAFQDKLWNGSYYNFDCSKSDHRLCIMSDQLCGQLFLQACKLNHKIFPEKQVKSALKTIFENNVLKYRDGNQGAVNGFLPSGRIDTMSLQSEEMWTGVSYALAALMIHEDMVEEGLRTAEGVYRTVWEQIGLAFQTPEALYEKGGYRSVGYMRPLSIWAIHQAFTYKKQISSDVDDTKL</sequence>
<comment type="function">
    <text evidence="1">Non-lysosomal glucosylceramidase that catalyzes the hydrolysis of glucosylceramide (GlcCer) to free glucose and ceramide.</text>
</comment>
<gene>
    <name evidence="4" type="ORF">KQX54_001723</name>
</gene>
<dbReference type="InterPro" id="IPR008928">
    <property type="entry name" value="6-hairpin_glycosidase_sf"/>
</dbReference>
<keyword evidence="1" id="KW-0472">Membrane</keyword>
<dbReference type="InterPro" id="IPR052566">
    <property type="entry name" value="Non-lysos_glucosylceramidase"/>
</dbReference>
<keyword evidence="1" id="KW-0378">Hydrolase</keyword>
<dbReference type="EC" id="3.2.1.45" evidence="1"/>
<dbReference type="GO" id="GO:0004348">
    <property type="term" value="F:glucosylceramidase activity"/>
    <property type="evidence" value="ECO:0007669"/>
    <property type="project" value="UniProtKB-EC"/>
</dbReference>
<protein>
    <recommendedName>
        <fullName evidence="1">Non-lysosomal glucosylceramidase</fullName>
        <shortName evidence="1">NLGase</shortName>
        <ecNumber evidence="1">3.2.1.45</ecNumber>
    </recommendedName>
</protein>
<dbReference type="PANTHER" id="PTHR12654:SF0">
    <property type="entry name" value="NON-LYSOSOMAL GLUCOSYLCERAMIDASE"/>
    <property type="match status" value="1"/>
</dbReference>
<keyword evidence="1" id="KW-0326">Glycosidase</keyword>
<dbReference type="InterPro" id="IPR006775">
    <property type="entry name" value="GH116_catalytic"/>
</dbReference>
<evidence type="ECO:0000259" key="2">
    <source>
        <dbReference type="Pfam" id="PF04685"/>
    </source>
</evidence>
<name>A0AAV7I4A1_COTGL</name>
<evidence type="ECO:0000256" key="1">
    <source>
        <dbReference type="PIRNR" id="PIRNR028944"/>
    </source>
</evidence>
<comment type="caution">
    <text evidence="4">The sequence shown here is derived from an EMBL/GenBank/DDBJ whole genome shotgun (WGS) entry which is preliminary data.</text>
</comment>
<evidence type="ECO:0000313" key="5">
    <source>
        <dbReference type="Proteomes" id="UP000826195"/>
    </source>
</evidence>
<feature type="domain" description="Glycosyl-hydrolase family 116 N-terminal" evidence="3">
    <location>
        <begin position="78"/>
        <end position="384"/>
    </location>
</feature>
<proteinExistence type="inferred from homology"/>
<comment type="catalytic activity">
    <reaction evidence="1">
        <text>a beta-D-glucosyl-(1&lt;-&gt;1')-N-acylsphing-4-enine + H2O = an N-acylsphing-4-enine + D-glucose</text>
        <dbReference type="Rhea" id="RHEA:13269"/>
        <dbReference type="ChEBI" id="CHEBI:4167"/>
        <dbReference type="ChEBI" id="CHEBI:15377"/>
        <dbReference type="ChEBI" id="CHEBI:22801"/>
        <dbReference type="ChEBI" id="CHEBI:52639"/>
        <dbReference type="EC" id="3.2.1.45"/>
    </reaction>
</comment>
<accession>A0AAV7I4A1</accession>
<evidence type="ECO:0000259" key="3">
    <source>
        <dbReference type="Pfam" id="PF12215"/>
    </source>
</evidence>
<dbReference type="AlphaFoldDB" id="A0AAV7I4A1"/>
<keyword evidence="1" id="KW-0443">Lipid metabolism</keyword>
<feature type="domain" description="Glycosyl-hydrolase family 116 catalytic region" evidence="2">
    <location>
        <begin position="442"/>
        <end position="804"/>
    </location>
</feature>
<dbReference type="PANTHER" id="PTHR12654">
    <property type="entry name" value="BILE ACID BETA-GLUCOSIDASE-RELATED"/>
    <property type="match status" value="1"/>
</dbReference>
<dbReference type="EMBL" id="JAHXZJ010002237">
    <property type="protein sequence ID" value="KAH0545617.1"/>
    <property type="molecule type" value="Genomic_DNA"/>
</dbReference>
<dbReference type="InterPro" id="IPR012341">
    <property type="entry name" value="6hp_glycosidase-like_sf"/>
</dbReference>
<evidence type="ECO:0000313" key="4">
    <source>
        <dbReference type="EMBL" id="KAH0545617.1"/>
    </source>
</evidence>
<dbReference type="Gene3D" id="1.50.10.10">
    <property type="match status" value="1"/>
</dbReference>
<dbReference type="GO" id="GO:0005975">
    <property type="term" value="P:carbohydrate metabolic process"/>
    <property type="evidence" value="ECO:0007669"/>
    <property type="project" value="InterPro"/>
</dbReference>
<dbReference type="GO" id="GO:0008422">
    <property type="term" value="F:beta-glucosidase activity"/>
    <property type="evidence" value="ECO:0007669"/>
    <property type="project" value="TreeGrafter"/>
</dbReference>
<dbReference type="InterPro" id="IPR014551">
    <property type="entry name" value="B_Glucosidase_GBA2-typ"/>
</dbReference>
<dbReference type="PIRSF" id="PIRSF028944">
    <property type="entry name" value="Beta_gluc_GBA2"/>
    <property type="match status" value="1"/>
</dbReference>
<dbReference type="Pfam" id="PF12215">
    <property type="entry name" value="Glyco_hydr_116N"/>
    <property type="match status" value="1"/>
</dbReference>
<reference evidence="4 5" key="1">
    <citation type="journal article" date="2021" name="J. Hered.">
        <title>A chromosome-level genome assembly of the parasitoid wasp, Cotesia glomerata (Hymenoptera: Braconidae).</title>
        <authorList>
            <person name="Pinto B.J."/>
            <person name="Weis J.J."/>
            <person name="Gamble T."/>
            <person name="Ode P.J."/>
            <person name="Paul R."/>
            <person name="Zaspel J.M."/>
        </authorList>
    </citation>
    <scope>NUCLEOTIDE SEQUENCE [LARGE SCALE GENOMIC DNA]</scope>
    <source>
        <strain evidence="4">CgM1</strain>
    </source>
</reference>
<dbReference type="Proteomes" id="UP000826195">
    <property type="component" value="Unassembled WGS sequence"/>
</dbReference>
<dbReference type="GO" id="GO:0006680">
    <property type="term" value="P:glucosylceramide catabolic process"/>
    <property type="evidence" value="ECO:0007669"/>
    <property type="project" value="InterPro"/>
</dbReference>
<comment type="similarity">
    <text evidence="1">Belongs to the non-lysosomal glucosylceramidase family.</text>
</comment>